<name>A0A8K1G9W3_9PASS</name>
<evidence type="ECO:0000313" key="2">
    <source>
        <dbReference type="Proteomes" id="UP000796761"/>
    </source>
</evidence>
<protein>
    <submittedName>
        <fullName evidence="1">Uncharacterized protein</fullName>
    </submittedName>
</protein>
<proteinExistence type="predicted"/>
<accession>A0A8K1G9W3</accession>
<comment type="caution">
    <text evidence="1">The sequence shown here is derived from an EMBL/GenBank/DDBJ whole genome shotgun (WGS) entry which is preliminary data.</text>
</comment>
<gene>
    <name evidence="1" type="ORF">HGM15179_013088</name>
</gene>
<sequence length="98" mass="11123">MLAVFESIENRFEKLHTAAVIIYCNILLFRITNECVSSLDMLSQIINQYQLTLLHGIGGTSIRVDTHRLHWKINVWKGGDAKLLAGFVFTGDEILYLA</sequence>
<keyword evidence="2" id="KW-1185">Reference proteome</keyword>
<reference evidence="1" key="1">
    <citation type="submission" date="2019-04" db="EMBL/GenBank/DDBJ databases">
        <title>Genome assembly of Zosterops borbonicus 15179.</title>
        <authorList>
            <person name="Leroy T."/>
            <person name="Anselmetti Y."/>
            <person name="Tilak M.-K."/>
            <person name="Nabholz B."/>
        </authorList>
    </citation>
    <scope>NUCLEOTIDE SEQUENCE</scope>
    <source>
        <strain evidence="1">HGM_15179</strain>
        <tissue evidence="1">Muscle</tissue>
    </source>
</reference>
<organism evidence="1 2">
    <name type="scientific">Zosterops borbonicus</name>
    <dbReference type="NCBI Taxonomy" id="364589"/>
    <lineage>
        <taxon>Eukaryota</taxon>
        <taxon>Metazoa</taxon>
        <taxon>Chordata</taxon>
        <taxon>Craniata</taxon>
        <taxon>Vertebrata</taxon>
        <taxon>Euteleostomi</taxon>
        <taxon>Archelosauria</taxon>
        <taxon>Archosauria</taxon>
        <taxon>Dinosauria</taxon>
        <taxon>Saurischia</taxon>
        <taxon>Theropoda</taxon>
        <taxon>Coelurosauria</taxon>
        <taxon>Aves</taxon>
        <taxon>Neognathae</taxon>
        <taxon>Neoaves</taxon>
        <taxon>Telluraves</taxon>
        <taxon>Australaves</taxon>
        <taxon>Passeriformes</taxon>
        <taxon>Sylvioidea</taxon>
        <taxon>Zosteropidae</taxon>
        <taxon>Zosterops</taxon>
    </lineage>
</organism>
<dbReference type="EMBL" id="SWJQ01000466">
    <property type="protein sequence ID" value="TRZ14020.1"/>
    <property type="molecule type" value="Genomic_DNA"/>
</dbReference>
<dbReference type="AlphaFoldDB" id="A0A8K1G9W3"/>
<evidence type="ECO:0000313" key="1">
    <source>
        <dbReference type="EMBL" id="TRZ14020.1"/>
    </source>
</evidence>
<dbReference type="Proteomes" id="UP000796761">
    <property type="component" value="Unassembled WGS sequence"/>
</dbReference>